<proteinExistence type="predicted"/>
<evidence type="ECO:0000313" key="3">
    <source>
        <dbReference type="Proteomes" id="UP000245778"/>
    </source>
</evidence>
<keyword evidence="1" id="KW-0812">Transmembrane</keyword>
<accession>A0A2U1CC76</accession>
<reference evidence="2 3" key="1">
    <citation type="submission" date="2018-04" db="EMBL/GenBank/DDBJ databases">
        <title>Genomic Encyclopedia of Type Strains, Phase IV (KMG-IV): sequencing the most valuable type-strain genomes for metagenomic binning, comparative biology and taxonomic classification.</title>
        <authorList>
            <person name="Goeker M."/>
        </authorList>
    </citation>
    <scope>NUCLEOTIDE SEQUENCE [LARGE SCALE GENOMIC DNA]</scope>
    <source>
        <strain evidence="2 3">DSM 26588</strain>
    </source>
</reference>
<evidence type="ECO:0000313" key="2">
    <source>
        <dbReference type="EMBL" id="PVY58534.1"/>
    </source>
</evidence>
<gene>
    <name evidence="2" type="ORF">C7373_104129</name>
</gene>
<feature type="transmembrane region" description="Helical" evidence="1">
    <location>
        <begin position="12"/>
        <end position="37"/>
    </location>
</feature>
<organism evidence="2 3">
    <name type="scientific">Intestinimonas butyriciproducens</name>
    <dbReference type="NCBI Taxonomy" id="1297617"/>
    <lineage>
        <taxon>Bacteria</taxon>
        <taxon>Bacillati</taxon>
        <taxon>Bacillota</taxon>
        <taxon>Clostridia</taxon>
        <taxon>Eubacteriales</taxon>
        <taxon>Intestinimonas</taxon>
    </lineage>
</organism>
<comment type="caution">
    <text evidence="2">The sequence shown here is derived from an EMBL/GenBank/DDBJ whole genome shotgun (WGS) entry which is preliminary data.</text>
</comment>
<dbReference type="EMBL" id="QEKK01000004">
    <property type="protein sequence ID" value="PVY58534.1"/>
    <property type="molecule type" value="Genomic_DNA"/>
</dbReference>
<keyword evidence="1" id="KW-0472">Membrane</keyword>
<name>A0A2U1CC76_9FIRM</name>
<dbReference type="Proteomes" id="UP000245778">
    <property type="component" value="Unassembled WGS sequence"/>
</dbReference>
<keyword evidence="1" id="KW-1133">Transmembrane helix</keyword>
<sequence length="51" mass="5785">MLTLLQSVFYSGICLVLFALLFLPALVSLVVCAVYFLSDLFQRFQGRGWPQ</sequence>
<dbReference type="AlphaFoldDB" id="A0A2U1CC76"/>
<evidence type="ECO:0000256" key="1">
    <source>
        <dbReference type="SAM" id="Phobius"/>
    </source>
</evidence>
<protein>
    <submittedName>
        <fullName evidence="2">Uncharacterized protein</fullName>
    </submittedName>
</protein>